<evidence type="ECO:0000256" key="2">
    <source>
        <dbReference type="ARBA" id="ARBA00022729"/>
    </source>
</evidence>
<evidence type="ECO:0008006" key="5">
    <source>
        <dbReference type="Google" id="ProtNLM"/>
    </source>
</evidence>
<comment type="caution">
    <text evidence="3">The sequence shown here is derived from an EMBL/GenBank/DDBJ whole genome shotgun (WGS) entry which is preliminary data.</text>
</comment>
<dbReference type="InterPro" id="IPR009742">
    <property type="entry name" value="Curlin_rpt"/>
</dbReference>
<dbReference type="Pfam" id="PF07012">
    <property type="entry name" value="Curlin_rpt"/>
    <property type="match status" value="1"/>
</dbReference>
<gene>
    <name evidence="3" type="ORF">Ataiwa_05210</name>
</gene>
<name>A0ABQ6PWD8_9BACT</name>
<sequence>MRPNCLIFAFISFFLLSWQLHGQELQSERELRLITNQIISTSGVVSGNEALVRQIGDRNDSRAIQEGQNSLSIIQEGNVNFGYVDQIGSQNQANLRQLGSFNEASLWAIGQNISINSTQEGNGNVINAFLENNGSAGRTADLVQLGNGNRIDIALLGNGFIFSGVPTAEVRQVGNQHTLEAIIDPFTGPISVTQNPGANGAGMSLNISTSLFNFQMRR</sequence>
<dbReference type="Proteomes" id="UP001307705">
    <property type="component" value="Unassembled WGS sequence"/>
</dbReference>
<accession>A0ABQ6PWD8</accession>
<protein>
    <recommendedName>
        <fullName evidence="5">Curlin associated repeat-containing protein</fullName>
    </recommendedName>
</protein>
<proteinExistence type="inferred from homology"/>
<keyword evidence="2" id="KW-0732">Signal</keyword>
<organism evidence="3 4">
    <name type="scientific">Algoriphagus taiwanensis</name>
    <dbReference type="NCBI Taxonomy" id="1445656"/>
    <lineage>
        <taxon>Bacteria</taxon>
        <taxon>Pseudomonadati</taxon>
        <taxon>Bacteroidota</taxon>
        <taxon>Cytophagia</taxon>
        <taxon>Cytophagales</taxon>
        <taxon>Cyclobacteriaceae</taxon>
        <taxon>Algoriphagus</taxon>
    </lineage>
</organism>
<reference evidence="3 4" key="1">
    <citation type="submission" date="2023-08" db="EMBL/GenBank/DDBJ databases">
        <title>Draft genome sequence of Algoriphagus taiwanensis.</title>
        <authorList>
            <person name="Takatani N."/>
            <person name="Hosokawa M."/>
            <person name="Sawabe T."/>
        </authorList>
    </citation>
    <scope>NUCLEOTIDE SEQUENCE [LARGE SCALE GENOMIC DNA]</scope>
    <source>
        <strain evidence="3 4">JCM 19755</strain>
    </source>
</reference>
<evidence type="ECO:0000313" key="3">
    <source>
        <dbReference type="EMBL" id="GMQ32249.1"/>
    </source>
</evidence>
<keyword evidence="4" id="KW-1185">Reference proteome</keyword>
<evidence type="ECO:0000256" key="1">
    <source>
        <dbReference type="ARBA" id="ARBA00009766"/>
    </source>
</evidence>
<dbReference type="EMBL" id="BTPE01000002">
    <property type="protein sequence ID" value="GMQ32249.1"/>
    <property type="molecule type" value="Genomic_DNA"/>
</dbReference>
<comment type="similarity">
    <text evidence="1">Belongs to the CsgA/CsgB family.</text>
</comment>
<evidence type="ECO:0000313" key="4">
    <source>
        <dbReference type="Proteomes" id="UP001307705"/>
    </source>
</evidence>